<organism evidence="7 8">
    <name type="scientific">Streptomyces niphimycinicus</name>
    <dbReference type="NCBI Taxonomy" id="2842201"/>
    <lineage>
        <taxon>Bacteria</taxon>
        <taxon>Bacillati</taxon>
        <taxon>Actinomycetota</taxon>
        <taxon>Actinomycetes</taxon>
        <taxon>Kitasatosporales</taxon>
        <taxon>Streptomycetaceae</taxon>
        <taxon>Streptomyces</taxon>
    </lineage>
</organism>
<comment type="caution">
    <text evidence="7">The sequence shown here is derived from an EMBL/GenBank/DDBJ whole genome shotgun (WGS) entry which is preliminary data.</text>
</comment>
<protein>
    <submittedName>
        <fullName evidence="7">LysR family transcriptional regulator</fullName>
    </submittedName>
</protein>
<feature type="region of interest" description="Disordered" evidence="5">
    <location>
        <begin position="290"/>
        <end position="343"/>
    </location>
</feature>
<dbReference type="EMBL" id="JAHLEM010000095">
    <property type="protein sequence ID" value="MBU3864660.1"/>
    <property type="molecule type" value="Genomic_DNA"/>
</dbReference>
<keyword evidence="3" id="KW-0238">DNA-binding</keyword>
<dbReference type="PANTHER" id="PTHR30346:SF30">
    <property type="entry name" value="SMALL NEUTRAL PROTEASE REGULATORY PROTEIN"/>
    <property type="match status" value="1"/>
</dbReference>
<keyword evidence="2" id="KW-0805">Transcription regulation</keyword>
<accession>A0ABS6CD02</accession>
<dbReference type="Pfam" id="PF03466">
    <property type="entry name" value="LysR_substrate"/>
    <property type="match status" value="1"/>
</dbReference>
<keyword evidence="4" id="KW-0804">Transcription</keyword>
<dbReference type="InterPro" id="IPR000847">
    <property type="entry name" value="LysR_HTH_N"/>
</dbReference>
<dbReference type="InterPro" id="IPR005119">
    <property type="entry name" value="LysR_subst-bd"/>
</dbReference>
<feature type="domain" description="HTH lysR-type" evidence="6">
    <location>
        <begin position="1"/>
        <end position="56"/>
    </location>
</feature>
<name>A0ABS6CD02_9ACTN</name>
<evidence type="ECO:0000256" key="4">
    <source>
        <dbReference type="ARBA" id="ARBA00023163"/>
    </source>
</evidence>
<reference evidence="7 8" key="1">
    <citation type="submission" date="2021-06" db="EMBL/GenBank/DDBJ databases">
        <authorList>
            <person name="Pan X."/>
        </authorList>
    </citation>
    <scope>NUCLEOTIDE SEQUENCE [LARGE SCALE GENOMIC DNA]</scope>
    <source>
        <strain evidence="7 8">4503</strain>
    </source>
</reference>
<evidence type="ECO:0000256" key="5">
    <source>
        <dbReference type="SAM" id="MobiDB-lite"/>
    </source>
</evidence>
<sequence length="405" mass="42597">MRHLRALCAIADTGSLRKAARQLGMTQPSLTTQLRRIENTIGGRLFSREVTGSRPTPLGQSVLCRARPIVAEMSALLSEVRLEAGQTADARLRIGSTGSRAVVGWLRRLRDRYPDADTTIHIDVSANALLQMVAANQLDVAFVHEVEGAPLRVPEGVERRVLVEREPQFVALAETHPAAARPAVRLADLAADQWMVDPSVDGEGPGLRRVLAAAGLNPRVVYGDYLTAADLVASGEVVTPCQPTARSRQGVAVRPLHGDPLTVRLFLASRAVPAARAGAPGLDLDMALPARTGAAGPGPDTAPRARAGAAASAPDTALPAEADTEAEAVTGTEAAGPGPDTAPGAPLDVDALFGDLADAYFEIAWASAAYRQWLVRNESPLLRSHEPRTRDALDALDLAGPAEVS</sequence>
<evidence type="ECO:0000259" key="6">
    <source>
        <dbReference type="PROSITE" id="PS50931"/>
    </source>
</evidence>
<dbReference type="CDD" id="cd08414">
    <property type="entry name" value="PBP2_LTTR_aromatics_like"/>
    <property type="match status" value="1"/>
</dbReference>
<dbReference type="PANTHER" id="PTHR30346">
    <property type="entry name" value="TRANSCRIPTIONAL DUAL REGULATOR HCAR-RELATED"/>
    <property type="match status" value="1"/>
</dbReference>
<evidence type="ECO:0000256" key="1">
    <source>
        <dbReference type="ARBA" id="ARBA00009437"/>
    </source>
</evidence>
<proteinExistence type="inferred from homology"/>
<comment type="similarity">
    <text evidence="1">Belongs to the LysR transcriptional regulatory family.</text>
</comment>
<keyword evidence="8" id="KW-1185">Reference proteome</keyword>
<evidence type="ECO:0000313" key="8">
    <source>
        <dbReference type="Proteomes" id="UP000720508"/>
    </source>
</evidence>
<gene>
    <name evidence="7" type="ORF">KN815_11395</name>
</gene>
<dbReference type="Pfam" id="PF00126">
    <property type="entry name" value="HTH_1"/>
    <property type="match status" value="1"/>
</dbReference>
<evidence type="ECO:0000256" key="3">
    <source>
        <dbReference type="ARBA" id="ARBA00023125"/>
    </source>
</evidence>
<dbReference type="RefSeq" id="WP_216341663.1">
    <property type="nucleotide sequence ID" value="NZ_JAHLEM010000095.1"/>
</dbReference>
<dbReference type="Proteomes" id="UP000720508">
    <property type="component" value="Unassembled WGS sequence"/>
</dbReference>
<dbReference type="PROSITE" id="PS50931">
    <property type="entry name" value="HTH_LYSR"/>
    <property type="match status" value="1"/>
</dbReference>
<evidence type="ECO:0000313" key="7">
    <source>
        <dbReference type="EMBL" id="MBU3864660.1"/>
    </source>
</evidence>
<evidence type="ECO:0000256" key="2">
    <source>
        <dbReference type="ARBA" id="ARBA00023015"/>
    </source>
</evidence>